<dbReference type="VEuPathDB" id="VectorBase:GPAI013580"/>
<accession>A0A1A9ZG61</accession>
<dbReference type="AlphaFoldDB" id="A0A1A9ZG61"/>
<keyword evidence="2" id="KW-1185">Reference proteome</keyword>
<evidence type="ECO:0000313" key="2">
    <source>
        <dbReference type="Proteomes" id="UP000092445"/>
    </source>
</evidence>
<dbReference type="Proteomes" id="UP000092445">
    <property type="component" value="Unassembled WGS sequence"/>
</dbReference>
<reference evidence="1" key="2">
    <citation type="submission" date="2020-05" db="UniProtKB">
        <authorList>
            <consortium name="EnsemblMetazoa"/>
        </authorList>
    </citation>
    <scope>IDENTIFICATION</scope>
    <source>
        <strain evidence="1">IAEA</strain>
    </source>
</reference>
<evidence type="ECO:0000313" key="1">
    <source>
        <dbReference type="EnsemblMetazoa" id="GPAI013580-PA"/>
    </source>
</evidence>
<proteinExistence type="predicted"/>
<protein>
    <submittedName>
        <fullName evidence="1">Uncharacterized protein</fullName>
    </submittedName>
</protein>
<sequence>MKPQQIVFFCWLNNERLKTSRSPTIANTVKSFGALEVSPFGDCFWDICCKPMRSISTKCGNLIVTTAVSFLNAKQFPGSILDSSIRTGGFVKECFVYTKWYHNLTLRNDFELKTSDGIWNNAMQVFTPYRFSDKKHARLQEERNTIPSRLAEDIEESGSLPKLNSLFQDVCHETHV</sequence>
<reference evidence="2" key="1">
    <citation type="submission" date="2014-03" db="EMBL/GenBank/DDBJ databases">
        <authorList>
            <person name="Aksoy S."/>
            <person name="Warren W."/>
            <person name="Wilson R.K."/>
        </authorList>
    </citation>
    <scope>NUCLEOTIDE SEQUENCE [LARGE SCALE GENOMIC DNA]</scope>
    <source>
        <strain evidence="2">IAEA</strain>
    </source>
</reference>
<organism evidence="1 2">
    <name type="scientific">Glossina pallidipes</name>
    <name type="common">Tsetse fly</name>
    <dbReference type="NCBI Taxonomy" id="7398"/>
    <lineage>
        <taxon>Eukaryota</taxon>
        <taxon>Metazoa</taxon>
        <taxon>Ecdysozoa</taxon>
        <taxon>Arthropoda</taxon>
        <taxon>Hexapoda</taxon>
        <taxon>Insecta</taxon>
        <taxon>Pterygota</taxon>
        <taxon>Neoptera</taxon>
        <taxon>Endopterygota</taxon>
        <taxon>Diptera</taxon>
        <taxon>Brachycera</taxon>
        <taxon>Muscomorpha</taxon>
        <taxon>Hippoboscoidea</taxon>
        <taxon>Glossinidae</taxon>
        <taxon>Glossina</taxon>
    </lineage>
</organism>
<dbReference type="EnsemblMetazoa" id="GPAI013580-RA">
    <property type="protein sequence ID" value="GPAI013580-PA"/>
    <property type="gene ID" value="GPAI013580"/>
</dbReference>
<name>A0A1A9ZG61_GLOPL</name>